<dbReference type="AlphaFoldDB" id="A0A930URH3"/>
<evidence type="ECO:0000313" key="1">
    <source>
        <dbReference type="EMBL" id="MBF4102632.1"/>
    </source>
</evidence>
<sequence length="97" mass="11304">MLYTFANREYDIQWLQQIFQQLTAQDMVLLWQDGVLLPLKYPTLFNQLTQYLLLENDVAARGIAPVLSKIATNAKCIDLSQTVQITEDYYLKLISKF</sequence>
<comment type="caution">
    <text evidence="1">The sequence shown here is derived from an EMBL/GenBank/DDBJ whole genome shotgun (WGS) entry which is preliminary data.</text>
</comment>
<dbReference type="EMBL" id="JADION010000017">
    <property type="protein sequence ID" value="MBF4102632.1"/>
    <property type="molecule type" value="Genomic_DNA"/>
</dbReference>
<protein>
    <submittedName>
        <fullName evidence="1">Sulfurtransferase TusB</fullName>
    </submittedName>
</protein>
<dbReference type="GO" id="GO:0002143">
    <property type="term" value="P:tRNA wobble position uridine thiolation"/>
    <property type="evidence" value="ECO:0007669"/>
    <property type="project" value="InterPro"/>
</dbReference>
<organism evidence="1">
    <name type="scientific">Gallibacterium anatis</name>
    <dbReference type="NCBI Taxonomy" id="750"/>
    <lineage>
        <taxon>Bacteria</taxon>
        <taxon>Pseudomonadati</taxon>
        <taxon>Pseudomonadota</taxon>
        <taxon>Gammaproteobacteria</taxon>
        <taxon>Pasteurellales</taxon>
        <taxon>Pasteurellaceae</taxon>
        <taxon>Gallibacterium</taxon>
    </lineage>
</organism>
<gene>
    <name evidence="1" type="ORF">INT80_07210</name>
</gene>
<dbReference type="Pfam" id="PF04077">
    <property type="entry name" value="DsrH"/>
    <property type="match status" value="1"/>
</dbReference>
<dbReference type="GO" id="GO:0005737">
    <property type="term" value="C:cytoplasm"/>
    <property type="evidence" value="ECO:0007669"/>
    <property type="project" value="InterPro"/>
</dbReference>
<proteinExistence type="predicted"/>
<dbReference type="InterPro" id="IPR027396">
    <property type="entry name" value="DsrEFH-like"/>
</dbReference>
<dbReference type="InterPro" id="IPR007215">
    <property type="entry name" value="Sulphur_relay_TusB/DsrH"/>
</dbReference>
<name>A0A930URH3_9PAST</name>
<reference evidence="1" key="1">
    <citation type="submission" date="2020-11" db="EMBL/GenBank/DDBJ databases">
        <title>Gallibacterium anatis 1637, full genome, WGS.</title>
        <authorList>
            <person name="Laishevtcev A.I."/>
            <person name="Yakimova E.A."/>
            <person name="Petkovich D."/>
            <person name="Stepanova T.V."/>
            <person name="Kalendr R.S."/>
            <person name="Rubalsky E.O."/>
            <person name="Zulkarneev E.R."/>
            <person name="Aleshkin A.V."/>
        </authorList>
    </citation>
    <scope>NUCLEOTIDE SEQUENCE</scope>
    <source>
        <strain evidence="1">1637</strain>
    </source>
</reference>
<dbReference type="SUPFAM" id="SSF75169">
    <property type="entry name" value="DsrEFH-like"/>
    <property type="match status" value="1"/>
</dbReference>
<accession>A0A930URH3</accession>
<dbReference type="Gene3D" id="3.40.1260.10">
    <property type="entry name" value="DsrEFH-like"/>
    <property type="match status" value="1"/>
</dbReference>